<evidence type="ECO:0000256" key="6">
    <source>
        <dbReference type="SAM" id="Phobius"/>
    </source>
</evidence>
<comment type="subcellular location">
    <subcellularLocation>
        <location evidence="1">Membrane</location>
        <topology evidence="1">Multi-pass membrane protein</topology>
    </subcellularLocation>
</comment>
<dbReference type="InterPro" id="IPR049326">
    <property type="entry name" value="Rhodopsin_dom_fungi"/>
</dbReference>
<organism evidence="8 9">
    <name type="scientific">Cochliobolus heterostrophus (strain C4 / ATCC 48331 / race T)</name>
    <name type="common">Southern corn leaf blight fungus</name>
    <name type="synonym">Bipolaris maydis</name>
    <dbReference type="NCBI Taxonomy" id="665024"/>
    <lineage>
        <taxon>Eukaryota</taxon>
        <taxon>Fungi</taxon>
        <taxon>Dikarya</taxon>
        <taxon>Ascomycota</taxon>
        <taxon>Pezizomycotina</taxon>
        <taxon>Dothideomycetes</taxon>
        <taxon>Pleosporomycetidae</taxon>
        <taxon>Pleosporales</taxon>
        <taxon>Pleosporineae</taxon>
        <taxon>Pleosporaceae</taxon>
        <taxon>Bipolaris</taxon>
    </lineage>
</organism>
<evidence type="ECO:0000259" key="7">
    <source>
        <dbReference type="Pfam" id="PF20684"/>
    </source>
</evidence>
<proteinExistence type="inferred from homology"/>
<feature type="transmembrane region" description="Helical" evidence="6">
    <location>
        <begin position="53"/>
        <end position="72"/>
    </location>
</feature>
<dbReference type="InterPro" id="IPR052337">
    <property type="entry name" value="SAT4-like"/>
</dbReference>
<gene>
    <name evidence="8" type="ORF">COCC4DRAFT_155256</name>
</gene>
<name>N4WHF8_COCH4</name>
<feature type="transmembrane region" description="Helical" evidence="6">
    <location>
        <begin position="102"/>
        <end position="120"/>
    </location>
</feature>
<evidence type="ECO:0000256" key="4">
    <source>
        <dbReference type="ARBA" id="ARBA00023136"/>
    </source>
</evidence>
<keyword evidence="4 6" id="KW-0472">Membrane</keyword>
<reference evidence="9" key="2">
    <citation type="journal article" date="2013" name="PLoS Genet.">
        <title>Comparative genome structure, secondary metabolite, and effector coding capacity across Cochliobolus pathogens.</title>
        <authorList>
            <person name="Condon B.J."/>
            <person name="Leng Y."/>
            <person name="Wu D."/>
            <person name="Bushley K.E."/>
            <person name="Ohm R.A."/>
            <person name="Otillar R."/>
            <person name="Martin J."/>
            <person name="Schackwitz W."/>
            <person name="Grimwood J."/>
            <person name="MohdZainudin N."/>
            <person name="Xue C."/>
            <person name="Wang R."/>
            <person name="Manning V.A."/>
            <person name="Dhillon B."/>
            <person name="Tu Z.J."/>
            <person name="Steffenson B.J."/>
            <person name="Salamov A."/>
            <person name="Sun H."/>
            <person name="Lowry S."/>
            <person name="LaButti K."/>
            <person name="Han J."/>
            <person name="Copeland A."/>
            <person name="Lindquist E."/>
            <person name="Barry K."/>
            <person name="Schmutz J."/>
            <person name="Baker S.E."/>
            <person name="Ciuffetti L.M."/>
            <person name="Grigoriev I.V."/>
            <person name="Zhong S."/>
            <person name="Turgeon B.G."/>
        </authorList>
    </citation>
    <scope>NUCLEOTIDE SEQUENCE [LARGE SCALE GENOMIC DNA]</scope>
    <source>
        <strain evidence="9">C4 / ATCC 48331 / race T</strain>
    </source>
</reference>
<dbReference type="PANTHER" id="PTHR33048">
    <property type="entry name" value="PTH11-LIKE INTEGRAL MEMBRANE PROTEIN (AFU_ORTHOLOGUE AFUA_5G11245)"/>
    <property type="match status" value="1"/>
</dbReference>
<keyword evidence="9" id="KW-1185">Reference proteome</keyword>
<evidence type="ECO:0000256" key="1">
    <source>
        <dbReference type="ARBA" id="ARBA00004141"/>
    </source>
</evidence>
<keyword evidence="2 6" id="KW-0812">Transmembrane</keyword>
<feature type="transmembrane region" description="Helical" evidence="6">
    <location>
        <begin position="132"/>
        <end position="162"/>
    </location>
</feature>
<dbReference type="Proteomes" id="UP000012338">
    <property type="component" value="Unassembled WGS sequence"/>
</dbReference>
<evidence type="ECO:0000256" key="5">
    <source>
        <dbReference type="ARBA" id="ARBA00038359"/>
    </source>
</evidence>
<evidence type="ECO:0000256" key="3">
    <source>
        <dbReference type="ARBA" id="ARBA00022989"/>
    </source>
</evidence>
<feature type="transmembrane region" description="Helical" evidence="6">
    <location>
        <begin position="20"/>
        <end position="41"/>
    </location>
</feature>
<dbReference type="GeneID" id="25839345"/>
<feature type="transmembrane region" description="Helical" evidence="6">
    <location>
        <begin position="174"/>
        <end position="200"/>
    </location>
</feature>
<protein>
    <recommendedName>
        <fullName evidence="7">Rhodopsin domain-containing protein</fullName>
    </recommendedName>
</protein>
<reference evidence="8 9" key="1">
    <citation type="journal article" date="2012" name="PLoS Pathog.">
        <title>Diverse lifestyles and strategies of plant pathogenesis encoded in the genomes of eighteen Dothideomycetes fungi.</title>
        <authorList>
            <person name="Ohm R.A."/>
            <person name="Feau N."/>
            <person name="Henrissat B."/>
            <person name="Schoch C.L."/>
            <person name="Horwitz B.A."/>
            <person name="Barry K.W."/>
            <person name="Condon B.J."/>
            <person name="Copeland A.C."/>
            <person name="Dhillon B."/>
            <person name="Glaser F."/>
            <person name="Hesse C.N."/>
            <person name="Kosti I."/>
            <person name="LaButti K."/>
            <person name="Lindquist E.A."/>
            <person name="Lucas S."/>
            <person name="Salamov A.A."/>
            <person name="Bradshaw R.E."/>
            <person name="Ciuffetti L."/>
            <person name="Hamelin R.C."/>
            <person name="Kema G.H.J."/>
            <person name="Lawrence C."/>
            <person name="Scott J.A."/>
            <person name="Spatafora J.W."/>
            <person name="Turgeon B.G."/>
            <person name="de Wit P.J.G.M."/>
            <person name="Zhong S."/>
            <person name="Goodwin S.B."/>
            <person name="Grigoriev I.V."/>
        </authorList>
    </citation>
    <scope>NUCLEOTIDE SEQUENCE [LARGE SCALE GENOMIC DNA]</scope>
    <source>
        <strain evidence="9">C4 / ATCC 48331 / race T</strain>
    </source>
</reference>
<sequence length="378" mass="41940">MTTLSSANVGHLTNGYRHRTVIAISVCFPLAVLAVILRFAARKISRAGIWYDDWLACVGLVVVGVFVSLILVDLPDDNAIRGEPIPESTLLANAKTVYVAELFYYISQLCLKSSILVFYWRLFNLSSIRIPIYLTAGYIVTWFVTSILVTAFQCIPVAALWTPALKSSAKCVELVPFFFGTSVPNILADVFLLALPAPYVWSLKITLTQKTFVMGFFLLGSFVLVASIIRLVDLLHLDMNGFLANWTVSNSVVWSAVENCMGVVCICLPSLRPIIDLLPWASRFGKSLGSNHTNERDVRILRSENRLEKPKHECDEYELLGKDSAGCWVQAERPVEEHSIKTEDGGNITVRTQIQISSGDEMQPVKTVGANAMIEQEC</sequence>
<comment type="similarity">
    <text evidence="5">Belongs to the SAT4 family.</text>
</comment>
<feature type="domain" description="Rhodopsin" evidence="7">
    <location>
        <begin position="37"/>
        <end position="275"/>
    </location>
</feature>
<evidence type="ECO:0000313" key="8">
    <source>
        <dbReference type="EMBL" id="ENH98644.1"/>
    </source>
</evidence>
<evidence type="ECO:0000313" key="9">
    <source>
        <dbReference type="Proteomes" id="UP000012338"/>
    </source>
</evidence>
<feature type="transmembrane region" description="Helical" evidence="6">
    <location>
        <begin position="212"/>
        <end position="232"/>
    </location>
</feature>
<dbReference type="OrthoDB" id="5417844at2759"/>
<accession>N4WHF8</accession>
<evidence type="ECO:0000256" key="2">
    <source>
        <dbReference type="ARBA" id="ARBA00022692"/>
    </source>
</evidence>
<dbReference type="GO" id="GO:0016020">
    <property type="term" value="C:membrane"/>
    <property type="evidence" value="ECO:0007669"/>
    <property type="project" value="UniProtKB-SubCell"/>
</dbReference>
<dbReference type="PANTHER" id="PTHR33048:SF47">
    <property type="entry name" value="INTEGRAL MEMBRANE PROTEIN-RELATED"/>
    <property type="match status" value="1"/>
</dbReference>
<dbReference type="AlphaFoldDB" id="N4WHF8"/>
<dbReference type="EMBL" id="KB733513">
    <property type="protein sequence ID" value="ENH98644.1"/>
    <property type="molecule type" value="Genomic_DNA"/>
</dbReference>
<dbReference type="Pfam" id="PF20684">
    <property type="entry name" value="Fung_rhodopsin"/>
    <property type="match status" value="1"/>
</dbReference>
<dbReference type="HOGENOM" id="CLU_028200_0_0_1"/>
<keyword evidence="3 6" id="KW-1133">Transmembrane helix</keyword>